<dbReference type="EMBL" id="QBKN01000004">
    <property type="protein sequence ID" value="PTX50688.1"/>
    <property type="molecule type" value="Genomic_DNA"/>
</dbReference>
<evidence type="ECO:0000313" key="2">
    <source>
        <dbReference type="Proteomes" id="UP000244069"/>
    </source>
</evidence>
<dbReference type="RefSeq" id="WP_107974905.1">
    <property type="nucleotide sequence ID" value="NZ_BMEZ01000004.1"/>
</dbReference>
<protein>
    <submittedName>
        <fullName evidence="1">Uncharacterized protein</fullName>
    </submittedName>
</protein>
<comment type="caution">
    <text evidence="1">The sequence shown here is derived from an EMBL/GenBank/DDBJ whole genome shotgun (WGS) entry which is preliminary data.</text>
</comment>
<evidence type="ECO:0000313" key="1">
    <source>
        <dbReference type="EMBL" id="PTX50688.1"/>
    </source>
</evidence>
<reference evidence="1 2" key="1">
    <citation type="submission" date="2018-04" db="EMBL/GenBank/DDBJ databases">
        <title>Genomic Encyclopedia of Archaeal and Bacterial Type Strains, Phase II (KMG-II): from individual species to whole genera.</title>
        <authorList>
            <person name="Goeker M."/>
        </authorList>
    </citation>
    <scope>NUCLEOTIDE SEQUENCE [LARGE SCALE GENOMIC DNA]</scope>
    <source>
        <strain evidence="1 2">DSM 29329</strain>
    </source>
</reference>
<sequence>MKPFDTFVVVDWSARALPSPARPTKDSIWIAVVSGGGLACSYHRTRHAATAWLADLFEAEVAAGRRVVAGFDFPFAWPRGFAKALTGFDDPLVFWDWLAPMVEDDEGNANNRFDVARAINAKFPGVGPFWGCPAGIDDAVLPAKGTLRHDHGLPEKRGVEQMLPGAQPCWKLYTTGSVGSQALLGVPRLQALRRYFGRSLAVAPFEAPDAQIVLVELFPSLIADTIEAHRGRSEIKDRAQVRVLAQALSRLAPEVLDDLLREGDPVEGWILGAGRAELLRDAL</sequence>
<accession>A0A2T6B3N0</accession>
<keyword evidence="2" id="KW-1185">Reference proteome</keyword>
<organism evidence="1 2">
    <name type="scientific">Allosediminivita pacifica</name>
    <dbReference type="NCBI Taxonomy" id="1267769"/>
    <lineage>
        <taxon>Bacteria</taxon>
        <taxon>Pseudomonadati</taxon>
        <taxon>Pseudomonadota</taxon>
        <taxon>Alphaproteobacteria</taxon>
        <taxon>Rhodobacterales</taxon>
        <taxon>Paracoccaceae</taxon>
        <taxon>Allosediminivita</taxon>
    </lineage>
</organism>
<gene>
    <name evidence="1" type="ORF">C8N44_10443</name>
</gene>
<dbReference type="AlphaFoldDB" id="A0A2T6B3N0"/>
<dbReference type="OrthoDB" id="9804758at2"/>
<dbReference type="Proteomes" id="UP000244069">
    <property type="component" value="Unassembled WGS sequence"/>
</dbReference>
<name>A0A2T6B3N0_9RHOB</name>
<proteinExistence type="predicted"/>